<name>X1SB40_9ZZZZ</name>
<dbReference type="InterPro" id="IPR011051">
    <property type="entry name" value="RmlC_Cupin_sf"/>
</dbReference>
<organism evidence="1">
    <name type="scientific">marine sediment metagenome</name>
    <dbReference type="NCBI Taxonomy" id="412755"/>
    <lineage>
        <taxon>unclassified sequences</taxon>
        <taxon>metagenomes</taxon>
        <taxon>ecological metagenomes</taxon>
    </lineage>
</organism>
<dbReference type="InterPro" id="IPR014710">
    <property type="entry name" value="RmlC-like_jellyroll"/>
</dbReference>
<gene>
    <name evidence="1" type="ORF">S12H4_22512</name>
</gene>
<dbReference type="AlphaFoldDB" id="X1SB40"/>
<proteinExistence type="predicted"/>
<dbReference type="EMBL" id="BARW01011757">
    <property type="protein sequence ID" value="GAI76336.1"/>
    <property type="molecule type" value="Genomic_DNA"/>
</dbReference>
<comment type="caution">
    <text evidence="1">The sequence shown here is derived from an EMBL/GenBank/DDBJ whole genome shotgun (WGS) entry which is preliminary data.</text>
</comment>
<sequence>GELGSGNAVFISSNEEHQFVNPNKEPFGFVCVIPKGYEQETKKISGGE</sequence>
<accession>X1SB40</accession>
<evidence type="ECO:0000313" key="1">
    <source>
        <dbReference type="EMBL" id="GAI76336.1"/>
    </source>
</evidence>
<dbReference type="Gene3D" id="2.60.120.10">
    <property type="entry name" value="Jelly Rolls"/>
    <property type="match status" value="1"/>
</dbReference>
<protein>
    <submittedName>
        <fullName evidence="1">Uncharacterized protein</fullName>
    </submittedName>
</protein>
<feature type="non-terminal residue" evidence="1">
    <location>
        <position position="1"/>
    </location>
</feature>
<reference evidence="1" key="1">
    <citation type="journal article" date="2014" name="Front. Microbiol.">
        <title>High frequency of phylogenetically diverse reductive dehalogenase-homologous genes in deep subseafloor sedimentary metagenomes.</title>
        <authorList>
            <person name="Kawai M."/>
            <person name="Futagami T."/>
            <person name="Toyoda A."/>
            <person name="Takaki Y."/>
            <person name="Nishi S."/>
            <person name="Hori S."/>
            <person name="Arai W."/>
            <person name="Tsubouchi T."/>
            <person name="Morono Y."/>
            <person name="Uchiyama I."/>
            <person name="Ito T."/>
            <person name="Fujiyama A."/>
            <person name="Inagaki F."/>
            <person name="Takami H."/>
        </authorList>
    </citation>
    <scope>NUCLEOTIDE SEQUENCE</scope>
    <source>
        <strain evidence="1">Expedition CK06-06</strain>
    </source>
</reference>
<dbReference type="SUPFAM" id="SSF51182">
    <property type="entry name" value="RmlC-like cupins"/>
    <property type="match status" value="1"/>
</dbReference>